<dbReference type="InterPro" id="IPR036396">
    <property type="entry name" value="Cyt_P450_sf"/>
</dbReference>
<dbReference type="Gene3D" id="1.10.630.10">
    <property type="entry name" value="Cytochrome P450"/>
    <property type="match status" value="1"/>
</dbReference>
<evidence type="ECO:0000256" key="2">
    <source>
        <dbReference type="ARBA" id="ARBA00004174"/>
    </source>
</evidence>
<evidence type="ECO:0000256" key="13">
    <source>
        <dbReference type="SAM" id="MobiDB-lite"/>
    </source>
</evidence>
<evidence type="ECO:0000256" key="4">
    <source>
        <dbReference type="ARBA" id="ARBA00010617"/>
    </source>
</evidence>
<evidence type="ECO:0000256" key="5">
    <source>
        <dbReference type="ARBA" id="ARBA00022617"/>
    </source>
</evidence>
<dbReference type="PANTHER" id="PTHR24292">
    <property type="entry name" value="CYTOCHROME P450"/>
    <property type="match status" value="1"/>
</dbReference>
<protein>
    <submittedName>
        <fullName evidence="15">Cytochrome P450 9e2</fullName>
    </submittedName>
</protein>
<accession>A0A026W902</accession>
<evidence type="ECO:0000256" key="10">
    <source>
        <dbReference type="ARBA" id="ARBA00023004"/>
    </source>
</evidence>
<keyword evidence="9" id="KW-0560">Oxidoreductase</keyword>
<comment type="subcellular location">
    <subcellularLocation>
        <location evidence="3">Endoplasmic reticulum membrane</location>
        <topology evidence="3">Peripheral membrane protein</topology>
    </subcellularLocation>
    <subcellularLocation>
        <location evidence="2">Microsome membrane</location>
        <topology evidence="2">Peripheral membrane protein</topology>
    </subcellularLocation>
</comment>
<dbReference type="GO" id="GO:0020037">
    <property type="term" value="F:heme binding"/>
    <property type="evidence" value="ECO:0007669"/>
    <property type="project" value="InterPro"/>
</dbReference>
<dbReference type="InterPro" id="IPR050476">
    <property type="entry name" value="Insect_CytP450_Detox"/>
</dbReference>
<evidence type="ECO:0000256" key="14">
    <source>
        <dbReference type="SAM" id="Phobius"/>
    </source>
</evidence>
<feature type="compositionally biased region" description="Basic and acidic residues" evidence="13">
    <location>
        <begin position="200"/>
        <end position="218"/>
    </location>
</feature>
<evidence type="ECO:0000256" key="1">
    <source>
        <dbReference type="ARBA" id="ARBA00001971"/>
    </source>
</evidence>
<dbReference type="OrthoDB" id="2789670at2759"/>
<reference evidence="15 16" key="1">
    <citation type="journal article" date="2014" name="Curr. Biol.">
        <title>The genome of the clonal raider ant Cerapachys biroi.</title>
        <authorList>
            <person name="Oxley P.R."/>
            <person name="Ji L."/>
            <person name="Fetter-Pruneda I."/>
            <person name="McKenzie S.K."/>
            <person name="Li C."/>
            <person name="Hu H."/>
            <person name="Zhang G."/>
            <person name="Kronauer D.J."/>
        </authorList>
    </citation>
    <scope>NUCLEOTIDE SEQUENCE [LARGE SCALE GENOMIC DNA]</scope>
</reference>
<dbReference type="Pfam" id="PF00067">
    <property type="entry name" value="p450"/>
    <property type="match status" value="1"/>
</dbReference>
<comment type="cofactor">
    <cofactor evidence="1">
        <name>heme</name>
        <dbReference type="ChEBI" id="CHEBI:30413"/>
    </cofactor>
</comment>
<proteinExistence type="inferred from homology"/>
<keyword evidence="5" id="KW-0349">Heme</keyword>
<feature type="transmembrane region" description="Helical" evidence="14">
    <location>
        <begin position="12"/>
        <end position="37"/>
    </location>
</feature>
<evidence type="ECO:0000256" key="9">
    <source>
        <dbReference type="ARBA" id="ARBA00023002"/>
    </source>
</evidence>
<evidence type="ECO:0000313" key="15">
    <source>
        <dbReference type="EMBL" id="EZA52468.1"/>
    </source>
</evidence>
<dbReference type="AlphaFoldDB" id="A0A026W902"/>
<dbReference type="GO" id="GO:0005789">
    <property type="term" value="C:endoplasmic reticulum membrane"/>
    <property type="evidence" value="ECO:0007669"/>
    <property type="project" value="UniProtKB-SubCell"/>
</dbReference>
<organism evidence="15 16">
    <name type="scientific">Ooceraea biroi</name>
    <name type="common">Clonal raider ant</name>
    <name type="synonym">Cerapachys biroi</name>
    <dbReference type="NCBI Taxonomy" id="2015173"/>
    <lineage>
        <taxon>Eukaryota</taxon>
        <taxon>Metazoa</taxon>
        <taxon>Ecdysozoa</taxon>
        <taxon>Arthropoda</taxon>
        <taxon>Hexapoda</taxon>
        <taxon>Insecta</taxon>
        <taxon>Pterygota</taxon>
        <taxon>Neoptera</taxon>
        <taxon>Endopterygota</taxon>
        <taxon>Hymenoptera</taxon>
        <taxon>Apocrita</taxon>
        <taxon>Aculeata</taxon>
        <taxon>Formicoidea</taxon>
        <taxon>Formicidae</taxon>
        <taxon>Dorylinae</taxon>
        <taxon>Ooceraea</taxon>
    </lineage>
</organism>
<keyword evidence="6" id="KW-0479">Metal-binding</keyword>
<feature type="region of interest" description="Disordered" evidence="13">
    <location>
        <begin position="195"/>
        <end position="225"/>
    </location>
</feature>
<dbReference type="InterPro" id="IPR001128">
    <property type="entry name" value="Cyt_P450"/>
</dbReference>
<dbReference type="GO" id="GO:0016705">
    <property type="term" value="F:oxidoreductase activity, acting on paired donors, with incorporation or reduction of molecular oxygen"/>
    <property type="evidence" value="ECO:0007669"/>
    <property type="project" value="InterPro"/>
</dbReference>
<dbReference type="GO" id="GO:0005506">
    <property type="term" value="F:iron ion binding"/>
    <property type="evidence" value="ECO:0007669"/>
    <property type="project" value="InterPro"/>
</dbReference>
<evidence type="ECO:0000256" key="8">
    <source>
        <dbReference type="ARBA" id="ARBA00022848"/>
    </source>
</evidence>
<keyword evidence="12 14" id="KW-0472">Membrane</keyword>
<keyword evidence="11" id="KW-0503">Monooxygenase</keyword>
<dbReference type="EMBL" id="KK107335">
    <property type="protein sequence ID" value="EZA52468.1"/>
    <property type="molecule type" value="Genomic_DNA"/>
</dbReference>
<evidence type="ECO:0000313" key="16">
    <source>
        <dbReference type="Proteomes" id="UP000053097"/>
    </source>
</evidence>
<evidence type="ECO:0000256" key="6">
    <source>
        <dbReference type="ARBA" id="ARBA00022723"/>
    </source>
</evidence>
<name>A0A026W902_OOCBI</name>
<evidence type="ECO:0000256" key="3">
    <source>
        <dbReference type="ARBA" id="ARBA00004406"/>
    </source>
</evidence>
<evidence type="ECO:0000256" key="7">
    <source>
        <dbReference type="ARBA" id="ARBA00022824"/>
    </source>
</evidence>
<comment type="similarity">
    <text evidence="4">Belongs to the cytochrome P450 family.</text>
</comment>
<dbReference type="GO" id="GO:0004497">
    <property type="term" value="F:monooxygenase activity"/>
    <property type="evidence" value="ECO:0007669"/>
    <property type="project" value="UniProtKB-KW"/>
</dbReference>
<sequence>MELASLFSSPFALLVITLVIIGVVKAISVVYNVYFFWSKKNVPYMPDSLSSIVGSWKLFLRRTSLPDWGQYMYYYHADAKYLGIMDFSTPGLLIRDPDLIKDITVKDFEHFPDHRTFVDENAEPLFSKNIFSLRGDRWREMRNTLSPSFTASKMKFMYELSQVLHRVRRLSGRSSGNLFFHRDEEDLQTVHHRRHRHDGFRRQREFHEGTQQRVLSERHRGHQVL</sequence>
<evidence type="ECO:0000256" key="12">
    <source>
        <dbReference type="ARBA" id="ARBA00023136"/>
    </source>
</evidence>
<keyword evidence="10" id="KW-0408">Iron</keyword>
<dbReference type="Proteomes" id="UP000053097">
    <property type="component" value="Unassembled WGS sequence"/>
</dbReference>
<dbReference type="SUPFAM" id="SSF48264">
    <property type="entry name" value="Cytochrome P450"/>
    <property type="match status" value="1"/>
</dbReference>
<evidence type="ECO:0000256" key="11">
    <source>
        <dbReference type="ARBA" id="ARBA00023033"/>
    </source>
</evidence>
<dbReference type="PANTHER" id="PTHR24292:SF54">
    <property type="entry name" value="CYP9F3-RELATED"/>
    <property type="match status" value="1"/>
</dbReference>
<keyword evidence="14" id="KW-0812">Transmembrane</keyword>
<keyword evidence="16" id="KW-1185">Reference proteome</keyword>
<keyword evidence="8" id="KW-0492">Microsome</keyword>
<gene>
    <name evidence="15" type="ORF">X777_08739</name>
</gene>
<dbReference type="OMA" id="NIKPYIN"/>
<dbReference type="STRING" id="2015173.A0A026W902"/>
<keyword evidence="7" id="KW-0256">Endoplasmic reticulum</keyword>
<keyword evidence="14" id="KW-1133">Transmembrane helix</keyword>